<dbReference type="AlphaFoldDB" id="A0A431EEA1"/>
<dbReference type="Proteomes" id="UP000288507">
    <property type="component" value="Unassembled WGS sequence"/>
</dbReference>
<dbReference type="EMBL" id="PQZD01000003">
    <property type="protein sequence ID" value="RTI48477.1"/>
    <property type="molecule type" value="Genomic_DNA"/>
</dbReference>
<comment type="caution">
    <text evidence="3">The sequence shown here is derived from an EMBL/GenBank/DDBJ whole genome shotgun (WGS) entry which is preliminary data.</text>
</comment>
<protein>
    <submittedName>
        <fullName evidence="3">Uncharacterized protein</fullName>
    </submittedName>
</protein>
<gene>
    <name evidence="3" type="ORF">C3H57_04240</name>
    <name evidence="2" type="ORF">C3I27_03425</name>
</gene>
<organism evidence="3 4">
    <name type="scientific">Campylobacter jejuni</name>
    <dbReference type="NCBI Taxonomy" id="197"/>
    <lineage>
        <taxon>Bacteria</taxon>
        <taxon>Pseudomonadati</taxon>
        <taxon>Campylobacterota</taxon>
        <taxon>Epsilonproteobacteria</taxon>
        <taxon>Campylobacterales</taxon>
        <taxon>Campylobacteraceae</taxon>
        <taxon>Campylobacter</taxon>
    </lineage>
</organism>
<reference evidence="2" key="1">
    <citation type="submission" date="2018-01" db="EMBL/GenBank/DDBJ databases">
        <authorList>
            <person name="Kovanen S."/>
            <person name="Nieminen T."/>
            <person name="Pohja-Mykra M."/>
            <person name="Raunio-Saarnisto M."/>
            <person name="Sauvala M."/>
            <person name="Fredriksson-Ahomaa M."/>
            <person name="Hanninen M.-L."/>
            <person name="Kivisto R."/>
        </authorList>
    </citation>
    <scope>NUCLEOTIDE SEQUENCE</scope>
    <source>
        <strain evidence="2">SO-26</strain>
    </source>
</reference>
<dbReference type="Proteomes" id="UP000287197">
    <property type="component" value="Unassembled WGS sequence"/>
</dbReference>
<sequence length="98" mass="10540">MNTNMDQLLNSVSKIRKIEPAHSLTAIDKLIGLQLRSESGDGKSGDPETVVADAKAKAEEEGSKTSDLEKELENTCKCPSCGFVGSKEDFKVKLVNAN</sequence>
<dbReference type="RefSeq" id="WP_126232144.1">
    <property type="nucleotide sequence ID" value="NZ_PQZD01000003.1"/>
</dbReference>
<feature type="region of interest" description="Disordered" evidence="1">
    <location>
        <begin position="37"/>
        <end position="71"/>
    </location>
</feature>
<evidence type="ECO:0000313" key="4">
    <source>
        <dbReference type="Proteomes" id="UP000288507"/>
    </source>
</evidence>
<evidence type="ECO:0000313" key="3">
    <source>
        <dbReference type="EMBL" id="RTJ79585.1"/>
    </source>
</evidence>
<dbReference type="EMBL" id="PRBV01000005">
    <property type="protein sequence ID" value="RTJ79585.1"/>
    <property type="molecule type" value="Genomic_DNA"/>
</dbReference>
<feature type="compositionally biased region" description="Basic and acidic residues" evidence="1">
    <location>
        <begin position="54"/>
        <end position="71"/>
    </location>
</feature>
<name>A0A431EEA1_CAMJU</name>
<evidence type="ECO:0000313" key="2">
    <source>
        <dbReference type="EMBL" id="RTI48477.1"/>
    </source>
</evidence>
<reference evidence="3 4" key="2">
    <citation type="journal article" date="2019" name="Appl. Environ. Microbiol.">
        <title>Population genetics and characterization of Campylobacter jejuni isolates in western jackdaws and game birds in Finland.</title>
        <authorList>
            <person name="Kovanen S."/>
            <person name="Rossi M."/>
            <person name="Pohja-Mykra M."/>
            <person name="Nieminen T."/>
            <person name="Raunio-Saarnisto M."/>
            <person name="Sauvala M."/>
            <person name="Fredriksson-Ahomaa M."/>
            <person name="Hanninen M.L."/>
            <person name="Kivisto R."/>
        </authorList>
    </citation>
    <scope>NUCLEOTIDE SEQUENCE [LARGE SCALE GENOMIC DNA]</scope>
    <source>
        <strain evidence="3 4">CB313</strain>
        <strain evidence="2">SO-26</strain>
    </source>
</reference>
<proteinExistence type="predicted"/>
<evidence type="ECO:0000256" key="1">
    <source>
        <dbReference type="SAM" id="MobiDB-lite"/>
    </source>
</evidence>
<accession>A0A431EEA1</accession>